<dbReference type="GO" id="GO:0006826">
    <property type="term" value="P:iron ion transport"/>
    <property type="evidence" value="ECO:0007669"/>
    <property type="project" value="InterPro"/>
</dbReference>
<dbReference type="PANTHER" id="PTHR11431:SF47">
    <property type="entry name" value="FERRITIN LIGHT CHAIN"/>
    <property type="match status" value="1"/>
</dbReference>
<evidence type="ECO:0000256" key="1">
    <source>
        <dbReference type="ARBA" id="ARBA00040044"/>
    </source>
</evidence>
<sequence>DVQKVSKDEWTKTLDSIEAAIVMGKNLNQALLGLYGLGFTGTDVYPCDFPENHSLDEEEKLIKKIRTT</sequence>
<protein>
    <recommendedName>
        <fullName evidence="1">Ferritin light chain</fullName>
    </recommendedName>
</protein>
<dbReference type="EMBL" id="CAAGRJ010019718">
    <property type="protein sequence ID" value="VFV34535.1"/>
    <property type="molecule type" value="Genomic_DNA"/>
</dbReference>
<comment type="function">
    <text evidence="3">Stores iron in a soluble, non-toxic, readily available form. Important for iron homeostasis. Iron is taken up in the ferrous form and deposited as ferric hydroxides after oxidation. Also plays a role in delivery of iron to cells. Mediates iron uptake in capsule cells of the developing kidney. Delivery to lysosomes by the cargo receptor NCOA4 for autophagic degradation and release or iron.</text>
</comment>
<organism evidence="5 6">
    <name type="scientific">Lynx pardinus</name>
    <name type="common">Iberian lynx</name>
    <name type="synonym">Felis pardina</name>
    <dbReference type="NCBI Taxonomy" id="191816"/>
    <lineage>
        <taxon>Eukaryota</taxon>
        <taxon>Metazoa</taxon>
        <taxon>Chordata</taxon>
        <taxon>Craniata</taxon>
        <taxon>Vertebrata</taxon>
        <taxon>Euteleostomi</taxon>
        <taxon>Mammalia</taxon>
        <taxon>Eutheria</taxon>
        <taxon>Laurasiatheria</taxon>
        <taxon>Carnivora</taxon>
        <taxon>Feliformia</taxon>
        <taxon>Felidae</taxon>
        <taxon>Felinae</taxon>
        <taxon>Lynx</taxon>
    </lineage>
</organism>
<dbReference type="InterPro" id="IPR009078">
    <property type="entry name" value="Ferritin-like_SF"/>
</dbReference>
<evidence type="ECO:0000313" key="6">
    <source>
        <dbReference type="Proteomes" id="UP000386466"/>
    </source>
</evidence>
<accession>A0A485NM16</accession>
<reference evidence="5 6" key="1">
    <citation type="submission" date="2019-01" db="EMBL/GenBank/DDBJ databases">
        <authorList>
            <person name="Alioto T."/>
            <person name="Alioto T."/>
        </authorList>
    </citation>
    <scope>NUCLEOTIDE SEQUENCE [LARGE SCALE GENOMIC DNA]</scope>
</reference>
<proteinExistence type="predicted"/>
<keyword evidence="6" id="KW-1185">Reference proteome</keyword>
<gene>
    <name evidence="5" type="ORF">LYPA_23C015526</name>
</gene>
<evidence type="ECO:0000256" key="3">
    <source>
        <dbReference type="ARBA" id="ARBA00045578"/>
    </source>
</evidence>
<dbReference type="GO" id="GO:0006879">
    <property type="term" value="P:intracellular iron ion homeostasis"/>
    <property type="evidence" value="ECO:0007669"/>
    <property type="project" value="InterPro"/>
</dbReference>
<evidence type="ECO:0000256" key="4">
    <source>
        <dbReference type="ARBA" id="ARBA00047045"/>
    </source>
</evidence>
<dbReference type="AlphaFoldDB" id="A0A485NM16"/>
<comment type="subcellular location">
    <subcellularLocation>
        <location evidence="2">Autolysosome</location>
    </subcellularLocation>
</comment>
<dbReference type="InterPro" id="IPR012347">
    <property type="entry name" value="Ferritin-like"/>
</dbReference>
<dbReference type="GO" id="GO:0044754">
    <property type="term" value="C:autolysosome"/>
    <property type="evidence" value="ECO:0007669"/>
    <property type="project" value="UniProtKB-SubCell"/>
</dbReference>
<evidence type="ECO:0000256" key="2">
    <source>
        <dbReference type="ARBA" id="ARBA00044942"/>
    </source>
</evidence>
<dbReference type="Gene3D" id="1.20.1260.10">
    <property type="match status" value="1"/>
</dbReference>
<dbReference type="SUPFAM" id="SSF47240">
    <property type="entry name" value="Ferritin-like"/>
    <property type="match status" value="1"/>
</dbReference>
<comment type="subunit">
    <text evidence="4">Oligomer of 24 subunits. There are two types of subunits: L (light) chain and H (heavy) chain. The major chain can be light or heavy, depending on the species and tissue type. The functional molecule forms a roughly spherical shell with a diameter of 12 nm and contains a central cavity into which the insoluble mineral iron core is deposited. Interacts with NCOA4.</text>
</comment>
<dbReference type="GO" id="GO:0008198">
    <property type="term" value="F:ferrous iron binding"/>
    <property type="evidence" value="ECO:0007669"/>
    <property type="project" value="TreeGrafter"/>
</dbReference>
<dbReference type="Proteomes" id="UP000386466">
    <property type="component" value="Unassembled WGS sequence"/>
</dbReference>
<evidence type="ECO:0000313" key="5">
    <source>
        <dbReference type="EMBL" id="VFV34535.1"/>
    </source>
</evidence>
<feature type="non-terminal residue" evidence="5">
    <location>
        <position position="1"/>
    </location>
</feature>
<dbReference type="GO" id="GO:0008199">
    <property type="term" value="F:ferric iron binding"/>
    <property type="evidence" value="ECO:0007669"/>
    <property type="project" value="InterPro"/>
</dbReference>
<dbReference type="PANTHER" id="PTHR11431">
    <property type="entry name" value="FERRITIN"/>
    <property type="match status" value="1"/>
</dbReference>
<dbReference type="InterPro" id="IPR001519">
    <property type="entry name" value="Ferritin"/>
</dbReference>
<name>A0A485NM16_LYNPA</name>